<dbReference type="EMBL" id="BAABRR010000001">
    <property type="protein sequence ID" value="GAA5517945.1"/>
    <property type="molecule type" value="Genomic_DNA"/>
</dbReference>
<feature type="transmembrane region" description="Helical" evidence="6">
    <location>
        <begin position="89"/>
        <end position="106"/>
    </location>
</feature>
<protein>
    <recommendedName>
        <fullName evidence="9">YitT family protein</fullName>
    </recommendedName>
</protein>
<dbReference type="Proteomes" id="UP001426770">
    <property type="component" value="Unassembled WGS sequence"/>
</dbReference>
<name>A0ABP9WDP1_9MICO</name>
<keyword evidence="3 6" id="KW-0812">Transmembrane</keyword>
<dbReference type="InterPro" id="IPR051461">
    <property type="entry name" value="UPF0750_membrane"/>
</dbReference>
<keyword evidence="2" id="KW-1003">Cell membrane</keyword>
<gene>
    <name evidence="7" type="ORF">Lsed01_00362</name>
</gene>
<dbReference type="PANTHER" id="PTHR33545:SF5">
    <property type="entry name" value="UPF0750 MEMBRANE PROTEIN YITT"/>
    <property type="match status" value="1"/>
</dbReference>
<evidence type="ECO:0008006" key="9">
    <source>
        <dbReference type="Google" id="ProtNLM"/>
    </source>
</evidence>
<sequence>MTVIEPPVEIRPHSLLEDALAIPTGAFLLSWGMYLLHAIDGVTGGIAGVAFLASYLGHWSVGAVFFVLNVPFYFLALRRMGWRFTLKTLVSVALISVGVSLHPLYIDVSSLSPLYAAIFAGLAVGTGMLVLFRHGASAGGFGILAQYLQSSRGWRAGYVQGAIDLVIVVGSVALVDPWILVCSIIGAVVLNLVVAINHRPGRYFG</sequence>
<comment type="caution">
    <text evidence="7">The sequence shown here is derived from an EMBL/GenBank/DDBJ whole genome shotgun (WGS) entry which is preliminary data.</text>
</comment>
<accession>A0ABP9WDP1</accession>
<evidence type="ECO:0000256" key="1">
    <source>
        <dbReference type="ARBA" id="ARBA00004651"/>
    </source>
</evidence>
<evidence type="ECO:0000256" key="4">
    <source>
        <dbReference type="ARBA" id="ARBA00022989"/>
    </source>
</evidence>
<comment type="subcellular location">
    <subcellularLocation>
        <location evidence="1">Cell membrane</location>
        <topology evidence="1">Multi-pass membrane protein</topology>
    </subcellularLocation>
</comment>
<feature type="transmembrane region" description="Helical" evidence="6">
    <location>
        <begin position="59"/>
        <end position="77"/>
    </location>
</feature>
<feature type="transmembrane region" description="Helical" evidence="6">
    <location>
        <begin position="20"/>
        <end position="39"/>
    </location>
</feature>
<dbReference type="Pfam" id="PF02588">
    <property type="entry name" value="YitT_membrane"/>
    <property type="match status" value="1"/>
</dbReference>
<feature type="transmembrane region" description="Helical" evidence="6">
    <location>
        <begin position="178"/>
        <end position="196"/>
    </location>
</feature>
<organism evidence="7 8">
    <name type="scientific">Demequina sediminis</name>
    <dbReference type="NCBI Taxonomy" id="1930058"/>
    <lineage>
        <taxon>Bacteria</taxon>
        <taxon>Bacillati</taxon>
        <taxon>Actinomycetota</taxon>
        <taxon>Actinomycetes</taxon>
        <taxon>Micrococcales</taxon>
        <taxon>Demequinaceae</taxon>
        <taxon>Demequina</taxon>
    </lineage>
</organism>
<evidence type="ECO:0000313" key="8">
    <source>
        <dbReference type="Proteomes" id="UP001426770"/>
    </source>
</evidence>
<evidence type="ECO:0000256" key="5">
    <source>
        <dbReference type="ARBA" id="ARBA00023136"/>
    </source>
</evidence>
<evidence type="ECO:0000256" key="2">
    <source>
        <dbReference type="ARBA" id="ARBA00022475"/>
    </source>
</evidence>
<dbReference type="RefSeq" id="WP_286216014.1">
    <property type="nucleotide sequence ID" value="NZ_AP027736.1"/>
</dbReference>
<dbReference type="PANTHER" id="PTHR33545">
    <property type="entry name" value="UPF0750 MEMBRANE PROTEIN YITT-RELATED"/>
    <property type="match status" value="1"/>
</dbReference>
<feature type="transmembrane region" description="Helical" evidence="6">
    <location>
        <begin position="112"/>
        <end position="132"/>
    </location>
</feature>
<evidence type="ECO:0000313" key="7">
    <source>
        <dbReference type="EMBL" id="GAA5517945.1"/>
    </source>
</evidence>
<keyword evidence="4 6" id="KW-1133">Transmembrane helix</keyword>
<feature type="transmembrane region" description="Helical" evidence="6">
    <location>
        <begin position="153"/>
        <end position="172"/>
    </location>
</feature>
<proteinExistence type="predicted"/>
<keyword evidence="5 6" id="KW-0472">Membrane</keyword>
<reference evidence="7 8" key="1">
    <citation type="submission" date="2024-02" db="EMBL/GenBank/DDBJ databases">
        <title>Lysinimicrobium sediminis NBRC 112286.</title>
        <authorList>
            <person name="Ichikawa N."/>
            <person name="Katano-Makiyama Y."/>
            <person name="Hidaka K."/>
        </authorList>
    </citation>
    <scope>NUCLEOTIDE SEQUENCE [LARGE SCALE GENOMIC DNA]</scope>
    <source>
        <strain evidence="7 8">NBRC 112286</strain>
    </source>
</reference>
<evidence type="ECO:0000256" key="3">
    <source>
        <dbReference type="ARBA" id="ARBA00022692"/>
    </source>
</evidence>
<dbReference type="InterPro" id="IPR003740">
    <property type="entry name" value="YitT"/>
</dbReference>
<evidence type="ECO:0000256" key="6">
    <source>
        <dbReference type="SAM" id="Phobius"/>
    </source>
</evidence>
<keyword evidence="8" id="KW-1185">Reference proteome</keyword>